<feature type="compositionally biased region" description="Polar residues" evidence="1">
    <location>
        <begin position="10"/>
        <end position="22"/>
    </location>
</feature>
<reference evidence="2 3" key="1">
    <citation type="journal article" date="2022" name="bioRxiv">
        <title>Genomics of Preaxostyla Flagellates Illuminates Evolutionary Transitions and the Path Towards Mitochondrial Loss.</title>
        <authorList>
            <person name="Novak L.V.F."/>
            <person name="Treitli S.C."/>
            <person name="Pyrih J."/>
            <person name="Halakuc P."/>
            <person name="Pipaliya S.V."/>
            <person name="Vacek V."/>
            <person name="Brzon O."/>
            <person name="Soukal P."/>
            <person name="Eme L."/>
            <person name="Dacks J.B."/>
            <person name="Karnkowska A."/>
            <person name="Elias M."/>
            <person name="Hampl V."/>
        </authorList>
    </citation>
    <scope>NUCLEOTIDE SEQUENCE [LARGE SCALE GENOMIC DNA]</scope>
    <source>
        <strain evidence="2">NAU3</strain>
        <tissue evidence="2">Gut</tissue>
    </source>
</reference>
<feature type="compositionally biased region" description="Basic and acidic residues" evidence="1">
    <location>
        <begin position="87"/>
        <end position="99"/>
    </location>
</feature>
<sequence length="99" mass="10922">MKDTEKRGSTPLSGISPQYTTPKRNRDIHILVTPKFNVHINRALREADAEEVPVFRISSPPKVSHTISPLSDLLSLRASNPAVESESMERRTESVADGG</sequence>
<feature type="region of interest" description="Disordered" evidence="1">
    <location>
        <begin position="1"/>
        <end position="26"/>
    </location>
</feature>
<evidence type="ECO:0000313" key="2">
    <source>
        <dbReference type="EMBL" id="KAK2942383.1"/>
    </source>
</evidence>
<keyword evidence="3" id="KW-1185">Reference proteome</keyword>
<comment type="caution">
    <text evidence="2">The sequence shown here is derived from an EMBL/GenBank/DDBJ whole genome shotgun (WGS) entry which is preliminary data.</text>
</comment>
<feature type="region of interest" description="Disordered" evidence="1">
    <location>
        <begin position="80"/>
        <end position="99"/>
    </location>
</feature>
<proteinExistence type="predicted"/>
<organism evidence="2 3">
    <name type="scientific">Blattamonas nauphoetae</name>
    <dbReference type="NCBI Taxonomy" id="2049346"/>
    <lineage>
        <taxon>Eukaryota</taxon>
        <taxon>Metamonada</taxon>
        <taxon>Preaxostyla</taxon>
        <taxon>Oxymonadida</taxon>
        <taxon>Blattamonas</taxon>
    </lineage>
</organism>
<accession>A0ABQ9WSB3</accession>
<evidence type="ECO:0000256" key="1">
    <source>
        <dbReference type="SAM" id="MobiDB-lite"/>
    </source>
</evidence>
<protein>
    <submittedName>
        <fullName evidence="2">Uncharacterized protein</fullName>
    </submittedName>
</protein>
<dbReference type="EMBL" id="JARBJD010000412">
    <property type="protein sequence ID" value="KAK2942383.1"/>
    <property type="molecule type" value="Genomic_DNA"/>
</dbReference>
<name>A0ABQ9WSB3_9EUKA</name>
<evidence type="ECO:0000313" key="3">
    <source>
        <dbReference type="Proteomes" id="UP001281761"/>
    </source>
</evidence>
<dbReference type="Proteomes" id="UP001281761">
    <property type="component" value="Unassembled WGS sequence"/>
</dbReference>
<gene>
    <name evidence="2" type="ORF">BLNAU_22694</name>
</gene>